<comment type="caution">
    <text evidence="8">The sequence shown here is derived from an EMBL/GenBank/DDBJ whole genome shotgun (WGS) entry which is preliminary data.</text>
</comment>
<comment type="subcellular location">
    <subcellularLocation>
        <location evidence="1 7">Cytoplasm</location>
    </subcellularLocation>
</comment>
<sequence length="222" mass="23792">MKRSVIDGIGMTSARTRARLVARLRDMGIDDEAVLTVMLNTPRHLFIEEALASRAYEDNALPIGFGQTISQPYMVARMTAALLAGRSEKPARVLEVGTGSGYQCAVLAPLAGRVYSIERIERLAERARERLAALGLRNVRLKHGNGSLGWREHAPFEGIVITAASLAVPPALAEQVAVGGRLVAPIGPAGRQELMVMERKAIGFESRSLGGVAFVPLLEGLA</sequence>
<dbReference type="CDD" id="cd02440">
    <property type="entry name" value="AdoMet_MTases"/>
    <property type="match status" value="1"/>
</dbReference>
<proteinExistence type="inferred from homology"/>
<dbReference type="SUPFAM" id="SSF53335">
    <property type="entry name" value="S-adenosyl-L-methionine-dependent methyltransferases"/>
    <property type="match status" value="1"/>
</dbReference>
<evidence type="ECO:0000256" key="3">
    <source>
        <dbReference type="ARBA" id="ARBA00022490"/>
    </source>
</evidence>
<feature type="active site" evidence="7">
    <location>
        <position position="70"/>
    </location>
</feature>
<evidence type="ECO:0000256" key="2">
    <source>
        <dbReference type="ARBA" id="ARBA00005369"/>
    </source>
</evidence>
<evidence type="ECO:0000256" key="6">
    <source>
        <dbReference type="ARBA" id="ARBA00022691"/>
    </source>
</evidence>
<keyword evidence="4 7" id="KW-0489">Methyltransferase</keyword>
<evidence type="ECO:0000313" key="9">
    <source>
        <dbReference type="Proteomes" id="UP000295765"/>
    </source>
</evidence>
<dbReference type="Pfam" id="PF01135">
    <property type="entry name" value="PCMT"/>
    <property type="match status" value="1"/>
</dbReference>
<keyword evidence="5 7" id="KW-0808">Transferase</keyword>
<comment type="function">
    <text evidence="7">Catalyzes the methyl esterification of L-isoaspartyl residues in peptides and proteins that result from spontaneous decomposition of normal L-aspartyl and L-asparaginyl residues. It plays a role in the repair and/or degradation of damaged proteins.</text>
</comment>
<dbReference type="NCBIfam" id="TIGR00080">
    <property type="entry name" value="pimt"/>
    <property type="match status" value="1"/>
</dbReference>
<protein>
    <recommendedName>
        <fullName evidence="7">Protein-L-isoaspartate O-methyltransferase</fullName>
        <ecNumber evidence="7">2.1.1.77</ecNumber>
    </recommendedName>
    <alternativeName>
        <fullName evidence="7">L-isoaspartyl protein carboxyl methyltransferase</fullName>
    </alternativeName>
    <alternativeName>
        <fullName evidence="7">Protein L-isoaspartyl methyltransferase</fullName>
    </alternativeName>
    <alternativeName>
        <fullName evidence="7">Protein-beta-aspartate methyltransferase</fullName>
        <shortName evidence="7">PIMT</shortName>
    </alternativeName>
</protein>
<evidence type="ECO:0000256" key="5">
    <source>
        <dbReference type="ARBA" id="ARBA00022679"/>
    </source>
</evidence>
<evidence type="ECO:0000256" key="1">
    <source>
        <dbReference type="ARBA" id="ARBA00004496"/>
    </source>
</evidence>
<keyword evidence="9" id="KW-1185">Reference proteome</keyword>
<dbReference type="NCBIfam" id="NF001453">
    <property type="entry name" value="PRK00312.1"/>
    <property type="match status" value="1"/>
</dbReference>
<evidence type="ECO:0000313" key="8">
    <source>
        <dbReference type="EMBL" id="TCO82099.1"/>
    </source>
</evidence>
<dbReference type="PROSITE" id="PS01279">
    <property type="entry name" value="PCMT"/>
    <property type="match status" value="1"/>
</dbReference>
<evidence type="ECO:0000256" key="4">
    <source>
        <dbReference type="ARBA" id="ARBA00022603"/>
    </source>
</evidence>
<dbReference type="InterPro" id="IPR029063">
    <property type="entry name" value="SAM-dependent_MTases_sf"/>
</dbReference>
<dbReference type="PANTHER" id="PTHR11579:SF0">
    <property type="entry name" value="PROTEIN-L-ISOASPARTATE(D-ASPARTATE) O-METHYLTRANSFERASE"/>
    <property type="match status" value="1"/>
</dbReference>
<dbReference type="HAMAP" id="MF_00090">
    <property type="entry name" value="PIMT"/>
    <property type="match status" value="1"/>
</dbReference>
<evidence type="ECO:0000256" key="7">
    <source>
        <dbReference type="HAMAP-Rule" id="MF_00090"/>
    </source>
</evidence>
<dbReference type="EC" id="2.1.1.77" evidence="7"/>
<name>A0A4R2L6H6_9GAMM</name>
<dbReference type="EMBL" id="SLWY01000006">
    <property type="protein sequence ID" value="TCO82099.1"/>
    <property type="molecule type" value="Genomic_DNA"/>
</dbReference>
<comment type="catalytic activity">
    <reaction evidence="7">
        <text>[protein]-L-isoaspartate + S-adenosyl-L-methionine = [protein]-L-isoaspartate alpha-methyl ester + S-adenosyl-L-homocysteine</text>
        <dbReference type="Rhea" id="RHEA:12705"/>
        <dbReference type="Rhea" id="RHEA-COMP:12143"/>
        <dbReference type="Rhea" id="RHEA-COMP:12144"/>
        <dbReference type="ChEBI" id="CHEBI:57856"/>
        <dbReference type="ChEBI" id="CHEBI:59789"/>
        <dbReference type="ChEBI" id="CHEBI:90596"/>
        <dbReference type="ChEBI" id="CHEBI:90598"/>
        <dbReference type="EC" id="2.1.1.77"/>
    </reaction>
</comment>
<dbReference type="Gene3D" id="3.40.50.150">
    <property type="entry name" value="Vaccinia Virus protein VP39"/>
    <property type="match status" value="1"/>
</dbReference>
<accession>A0A4R2L6H6</accession>
<dbReference type="InterPro" id="IPR000682">
    <property type="entry name" value="PCMT"/>
</dbReference>
<gene>
    <name evidence="7" type="primary">pcm</name>
    <name evidence="8" type="ORF">EV699_106196</name>
</gene>
<reference evidence="8 9" key="1">
    <citation type="submission" date="2019-03" db="EMBL/GenBank/DDBJ databases">
        <title>Genomic Encyclopedia of Type Strains, Phase IV (KMG-IV): sequencing the most valuable type-strain genomes for metagenomic binning, comparative biology and taxonomic classification.</title>
        <authorList>
            <person name="Goeker M."/>
        </authorList>
    </citation>
    <scope>NUCLEOTIDE SEQUENCE [LARGE SCALE GENOMIC DNA]</scope>
    <source>
        <strain evidence="8 9">DSM 25287</strain>
    </source>
</reference>
<dbReference type="Proteomes" id="UP000295765">
    <property type="component" value="Unassembled WGS sequence"/>
</dbReference>
<dbReference type="GO" id="GO:0030091">
    <property type="term" value="P:protein repair"/>
    <property type="evidence" value="ECO:0007669"/>
    <property type="project" value="UniProtKB-UniRule"/>
</dbReference>
<dbReference type="GO" id="GO:0005737">
    <property type="term" value="C:cytoplasm"/>
    <property type="evidence" value="ECO:0007669"/>
    <property type="project" value="UniProtKB-SubCell"/>
</dbReference>
<keyword evidence="6 7" id="KW-0949">S-adenosyl-L-methionine</keyword>
<dbReference type="GO" id="GO:0004719">
    <property type="term" value="F:protein-L-isoaspartate (D-aspartate) O-methyltransferase activity"/>
    <property type="evidence" value="ECO:0007669"/>
    <property type="project" value="UniProtKB-UniRule"/>
</dbReference>
<dbReference type="GO" id="GO:0032259">
    <property type="term" value="P:methylation"/>
    <property type="evidence" value="ECO:0007669"/>
    <property type="project" value="UniProtKB-KW"/>
</dbReference>
<keyword evidence="3 7" id="KW-0963">Cytoplasm</keyword>
<dbReference type="FunFam" id="3.40.50.150:FF:000010">
    <property type="entry name" value="Protein-L-isoaspartate O-methyltransferase"/>
    <property type="match status" value="1"/>
</dbReference>
<dbReference type="AlphaFoldDB" id="A0A4R2L6H6"/>
<comment type="similarity">
    <text evidence="2 7">Belongs to the methyltransferase superfamily. L-isoaspartyl/D-aspartyl protein methyltransferase family.</text>
</comment>
<organism evidence="8 9">
    <name type="scientific">Plasticicumulans lactativorans</name>
    <dbReference type="NCBI Taxonomy" id="1133106"/>
    <lineage>
        <taxon>Bacteria</taxon>
        <taxon>Pseudomonadati</taxon>
        <taxon>Pseudomonadota</taxon>
        <taxon>Gammaproteobacteria</taxon>
        <taxon>Candidatus Competibacteraceae</taxon>
        <taxon>Plasticicumulans</taxon>
    </lineage>
</organism>
<dbReference type="PANTHER" id="PTHR11579">
    <property type="entry name" value="PROTEIN-L-ISOASPARTATE O-METHYLTRANSFERASE"/>
    <property type="match status" value="1"/>
</dbReference>